<dbReference type="Proteomes" id="UP000285636">
    <property type="component" value="Unassembled WGS sequence"/>
</dbReference>
<organism evidence="3 4">
    <name type="scientific">Pseudomonas brassicacearum</name>
    <dbReference type="NCBI Taxonomy" id="930166"/>
    <lineage>
        <taxon>Bacteria</taxon>
        <taxon>Pseudomonadati</taxon>
        <taxon>Pseudomonadota</taxon>
        <taxon>Gammaproteobacteria</taxon>
        <taxon>Pseudomonadales</taxon>
        <taxon>Pseudomonadaceae</taxon>
        <taxon>Pseudomonas</taxon>
    </lineage>
</organism>
<dbReference type="Pfam" id="PF12920">
    <property type="entry name" value="TcdA_TcdB_pore"/>
    <property type="match status" value="1"/>
</dbReference>
<dbReference type="GO" id="GO:0016757">
    <property type="term" value="F:glycosyltransferase activity"/>
    <property type="evidence" value="ECO:0007669"/>
    <property type="project" value="InterPro"/>
</dbReference>
<feature type="domain" description="TcdA/TcdB toxin pore forming" evidence="2">
    <location>
        <begin position="1070"/>
        <end position="1716"/>
    </location>
</feature>
<protein>
    <submittedName>
        <fullName evidence="3">Toxin</fullName>
    </submittedName>
</protein>
<evidence type="ECO:0000313" key="3">
    <source>
        <dbReference type="EMBL" id="RON16298.1"/>
    </source>
</evidence>
<proteinExistence type="predicted"/>
<dbReference type="InterPro" id="IPR029044">
    <property type="entry name" value="Nucleotide-diphossugar_trans"/>
</dbReference>
<dbReference type="InterPro" id="IPR024769">
    <property type="entry name" value="TcdA/TcdB_pore_forming"/>
</dbReference>
<feature type="domain" description="GT44" evidence="1">
    <location>
        <begin position="127"/>
        <end position="514"/>
    </location>
</feature>
<dbReference type="CDD" id="cd20495">
    <property type="entry name" value="C58_PaToxP-like"/>
    <property type="match status" value="1"/>
</dbReference>
<dbReference type="SUPFAM" id="SSF53448">
    <property type="entry name" value="Nucleotide-diphospho-sugar transferases"/>
    <property type="match status" value="1"/>
</dbReference>
<sequence>MGEQAVRHVHGYVNFIDLFKLSDLEQALQEHKGTDEYDAVFRYYFACITVLDFPRMFAPLGLLREALGSFVEPKRRRRRAAGVEQPTAQQGDAAPGLTEIRDRVEGFHSRLSNSIEQLSTAATEVPKNLHFVWLGGGLGNIQRDYINVWQKVLAGQGYTVKLWYDSDALLAYETNRIIVEAAKADAMVNGGHGSESYLDLVDKYEERAIVLKQQMFAHINKAVARGINADDARIDLLVRGYGQNEANLKALRDKNSQSISSMGEGGVELRDIAANETPLHMQAIYQREISLRGNFAAASDVVRIEALMAEGGSYADVDNLPPLLETLGGVDISQFRKDACLGVLQLLLDQNPEWMPGREASRSKYTSYFERIPEEHRPALERFAKSRPGLNSVFRAPAERLVRPDGLRAVAEGGSLSNAFLMAHSGSAMVSAVINRFNLNYEIVDATARLAMEKQVSGDVEVVGRIALEVVEKQFGSLQALPMDVELALYFLAKAATFYYSDGIRPQSEVTIYLTGPAAMRDALADYASRHFTPRAAGAWRTDVAIDPTATVNRATEEELDHSWKENESDTEAWFKNEKQRWETGQFKARYLGKVDQLLRGQTVHFDQGWPVIEGRHVLSTELLQSLAEQLGEPFLRAMSQRTSGEVTFDKPLQLSFDERQSILAQEIAPPPLLVGESASAELALDELLHRIGRGMLQVEQLDPRQRLLIGSLLGARAMDQRNFDHVRARLENLANNVSELGVSHRYGAIERELFKENHPAFVNGLASASTPSVALSETSIELKKQALEQSLTLLQWGRQVARIQQVAKLEFRDRISERMTDVLESFDQGTFKLVPQDLLLQGVGDRIAGRCYPLALAMAAAISKGSEAGNLLRERFYLAVIEPGTRDSNAFVSVIEELRDVDIHDLGGLVVRSDLAQVIATLEAKAGSSTLMLNSDNHSMLLAKSVVDERSTYHFYDPNFGVFEFNTAQALSAALTHFFVSQEMAGPYAAYGEPGRPAFDLIELDADRLNATVLSSGVPVSSLSDSGSLPEQAPRVRQRLASARGQSLVTHGVLGSSLLELDAHWWGGQIAQATRQLQAQHGLSSSAVALFETLEITPAGEYKISLVDADPAQTIVRLTTDDPRFLRIKNYLSQTFRTLAAQPHESASVSDPTEAGSVHTLNAGFTVQALMNALRHHEGAASGGDKALTTAIRLHAYVNYAQLVHGNVVDVVGVVTLVRQALDDEKLIARTSAPLVQKALGHVANEGVGTVLGMVNVGFDIYQLSRATNDIEKAQFGTQLAFDSASAVLGAAGLGAALAGAGTVAAVLGGAGVILGGLAVGVAALAEGFATIAEEAKEVARFFEGLEKAYREGGYHLDKASNAWIAHPLPVFAELDLRASCVRFDSPRLFPLRDHFGVPDFDVNYDRATDIRVGLGLPDSAPFAPQPGQAIVLPGTPKTWYGYEYTLLPFVTFRHAGGFDTARRLEKKNEQGQWQFLFSFYSFPGEYVVSRLNPVYKPTVFNVRLDNIERSLVVPALPKAWHGLVSYRIEGAGAQCSVLLNPGVSLVLDAPGHTAMRWVLQAPWLTEADIRIAAAGRLVSDTLGVKFSGAGVHDVLLKLAGNTIMRVDLVALKLEVVEAEADPALGEQALLDHFKSLAREHRLAMPYTSVHNFVVPFEKPDEPRTVAAYYDSAQDRFLYIRDPNVLLADEAVLGAVVEGSAYFYHPASFDVWQVDAITGTLVQRYRLLVRDGLTIARCEAVANGGIQIVQQSVPKDGQRDELTFLIHGQAVLLGSITLGQDPALQAVLEADTLTDWKQVLGNYLVPPASIDTVDWRPGALVSICWQREDKSRDLVWVRDVDGLIIRAPARRHHVRGWKDSIKALNTLLLIAADGAEGEVFVTYDKEIQRLVRQQRSMVEGRVQWSSTEIAPTGLKNVVAVEQGHLALTDAGLFFNMTPEGYLRLGGLSETWFKDRARWWSELAAVSTRYPVSSFALLGLSNFTGDAGVCAWYLEDRLLLADLGHGKEVRLLSIVPDNQAAWLFDLSTGKIFSQRFIETTHLDAAFGQGTRLLHAEALPAPMQEWAPWLFTDVKVEGAGLKATTLDGMEVDLQHNEPVRITGVDSRWVAALEGPLSEGLAALANEYRCADFLSVKDPDSLQWYVVRSGRLIRIPKAAVTAHYTLVGTRDQTSVMLHEREDGLLHTYPQKSTVGPLDYVQRNAEVLVVEGPKTAHDLLPLIADDVSILVLKMGQGTTTSRLTRAAWLKLDSVIVDCRYSLERPPSIPGKLILDPSIMDQLWVSLVDEHLVMNGLDSGHSLIFRGVYSADVALRGDVFLSLNGYRSRAVSEIVTELLRLKGVAGSATLTELMSSSQVEVVAEPANSWA</sequence>
<dbReference type="Gene3D" id="3.90.550.20">
    <property type="match status" value="1"/>
</dbReference>
<dbReference type="RefSeq" id="WP_185045229.1">
    <property type="nucleotide sequence ID" value="NZ_MOBK01000013.1"/>
</dbReference>
<accession>A0A423HT89</accession>
<comment type="caution">
    <text evidence="3">The sequence shown here is derived from an EMBL/GenBank/DDBJ whole genome shotgun (WGS) entry which is preliminary data.</text>
</comment>
<evidence type="ECO:0000259" key="1">
    <source>
        <dbReference type="Pfam" id="PF12919"/>
    </source>
</evidence>
<dbReference type="InterPro" id="IPR024770">
    <property type="entry name" value="TcdA/TcdB_cat"/>
</dbReference>
<dbReference type="EMBL" id="MOBK01000013">
    <property type="protein sequence ID" value="RON16298.1"/>
    <property type="molecule type" value="Genomic_DNA"/>
</dbReference>
<gene>
    <name evidence="3" type="ORF">BK660_26120</name>
</gene>
<dbReference type="Pfam" id="PF12919">
    <property type="entry name" value="TcdA_TcdB"/>
    <property type="match status" value="1"/>
</dbReference>
<evidence type="ECO:0000259" key="2">
    <source>
        <dbReference type="Pfam" id="PF12920"/>
    </source>
</evidence>
<reference evidence="3 4" key="1">
    <citation type="submission" date="2016-10" db="EMBL/GenBank/DDBJ databases">
        <title>Comparative genome analysis of multiple Pseudomonas spp. focuses on biocontrol and plant growth promoting traits.</title>
        <authorList>
            <person name="Tao X.-Y."/>
            <person name="Taylor C.G."/>
        </authorList>
    </citation>
    <scope>NUCLEOTIDE SEQUENCE [LARGE SCALE GENOMIC DNA]</scope>
    <source>
        <strain evidence="3 4">38D7</strain>
    </source>
</reference>
<evidence type="ECO:0000313" key="4">
    <source>
        <dbReference type="Proteomes" id="UP000285636"/>
    </source>
</evidence>
<name>A0A423HT89_9PSED</name>